<protein>
    <submittedName>
        <fullName evidence="1">2063_t:CDS:1</fullName>
    </submittedName>
</protein>
<keyword evidence="2" id="KW-1185">Reference proteome</keyword>
<sequence length="593" mass="68459">MPPVPLKKLVIYLTLLLVLSTIYLLNGFRTTISYSPLPSQPQRLVVFLDGIQQANSLQSIIYKFNNDIHKDSLQIIVSGGQRGLSRSGMNALMARDGLNWPNNIIDLNIGEMSWSSSENKINPVIQVFKRFSKLLEKLKPEVVIYVKDPADPVSRGVTSVLSNFENITGIGLPLDHIEHLAWLPDLTIDTLKHWNTPKFHLQVITQDRPDSLSRLLRSLDSSYYLGDRLPLTINMDRGADPVTLDYCNKFQWNHGDLALRHRVLQGGLLPAVVESYYPHNSDHYAVLLEDDIEVSPFFYVWLKYSVLKYRYGPDRAASQRMFGVSLYNPNSIELHMSGRRDFDPSLVLEQGNFPKRSPYLNQVPCSWGAVYFPEIWREFHEYINARMDDEVTINIQKIAVPESRSNRWRKSWKRYFIELAYLRGYVMLYPNFSNFTSLSTNHMEAGTHIHSNNNKPLPVRVFDLPLMWENIILKELPQGRLSEFESLPVTDFWGNLETAKTLIDRGHALHMQVSDCPPQVPLRYSAEDLLCVDEDDKAEAWLAYKEQQKEQERKYAIISALADRYASEESMSELRRLDKEKRYFSSASDRPNP</sequence>
<comment type="caution">
    <text evidence="1">The sequence shown here is derived from an EMBL/GenBank/DDBJ whole genome shotgun (WGS) entry which is preliminary data.</text>
</comment>
<dbReference type="Proteomes" id="UP000789508">
    <property type="component" value="Unassembled WGS sequence"/>
</dbReference>
<dbReference type="SUPFAM" id="SSF53448">
    <property type="entry name" value="Nucleotide-diphospho-sugar transferases"/>
    <property type="match status" value="1"/>
</dbReference>
<name>A0A9N8WH45_9GLOM</name>
<gene>
    <name evidence="1" type="ORF">ALEPTO_LOCUS2787</name>
</gene>
<dbReference type="AlphaFoldDB" id="A0A9N8WH45"/>
<organism evidence="1 2">
    <name type="scientific">Ambispora leptoticha</name>
    <dbReference type="NCBI Taxonomy" id="144679"/>
    <lineage>
        <taxon>Eukaryota</taxon>
        <taxon>Fungi</taxon>
        <taxon>Fungi incertae sedis</taxon>
        <taxon>Mucoromycota</taxon>
        <taxon>Glomeromycotina</taxon>
        <taxon>Glomeromycetes</taxon>
        <taxon>Archaeosporales</taxon>
        <taxon>Ambisporaceae</taxon>
        <taxon>Ambispora</taxon>
    </lineage>
</organism>
<dbReference type="Gene3D" id="3.90.550.10">
    <property type="entry name" value="Spore Coat Polysaccharide Biosynthesis Protein SpsA, Chain A"/>
    <property type="match status" value="1"/>
</dbReference>
<dbReference type="OrthoDB" id="2020070at2759"/>
<proteinExistence type="predicted"/>
<evidence type="ECO:0000313" key="1">
    <source>
        <dbReference type="EMBL" id="CAG8487079.1"/>
    </source>
</evidence>
<dbReference type="PANTHER" id="PTHR33604">
    <property type="entry name" value="OSJNBA0004B13.7 PROTEIN"/>
    <property type="match status" value="1"/>
</dbReference>
<dbReference type="PANTHER" id="PTHR33604:SF3">
    <property type="entry name" value="OSJNBA0004B13.7 PROTEIN"/>
    <property type="match status" value="1"/>
</dbReference>
<reference evidence="1" key="1">
    <citation type="submission" date="2021-06" db="EMBL/GenBank/DDBJ databases">
        <authorList>
            <person name="Kallberg Y."/>
            <person name="Tangrot J."/>
            <person name="Rosling A."/>
        </authorList>
    </citation>
    <scope>NUCLEOTIDE SEQUENCE</scope>
    <source>
        <strain evidence="1">FL130A</strain>
    </source>
</reference>
<dbReference type="EMBL" id="CAJVPS010000450">
    <property type="protein sequence ID" value="CAG8487079.1"/>
    <property type="molecule type" value="Genomic_DNA"/>
</dbReference>
<accession>A0A9N8WH45</accession>
<dbReference type="InterPro" id="IPR029044">
    <property type="entry name" value="Nucleotide-diphossugar_trans"/>
</dbReference>
<evidence type="ECO:0000313" key="2">
    <source>
        <dbReference type="Proteomes" id="UP000789508"/>
    </source>
</evidence>